<comment type="catalytic activity">
    <reaction evidence="5">
        <text>Endonucleolytic cleavage of DNA to give specific double-stranded fragments with terminal 5'-phosphates.</text>
        <dbReference type="EC" id="3.1.21.4"/>
    </reaction>
</comment>
<dbReference type="eggNOG" id="ENOG50347KC">
    <property type="taxonomic scope" value="Bacteria"/>
</dbReference>
<dbReference type="EC" id="3.1.21.4" evidence="6"/>
<dbReference type="AlphaFoldDB" id="W8GNJ3"/>
<dbReference type="KEGG" id="hcr:X271_00495"/>
<reference evidence="7 8" key="1">
    <citation type="journal article" date="2014" name="Genome Biol. Evol.">
        <title>Phylogenomics of "Candidatus Hepatoplasma crinochetorum," a Lineage of Mollicutes Associated with Noninsect Arthropods.</title>
        <authorList>
            <person name="Leclercq S."/>
            <person name="Dittmer J."/>
            <person name="Bouchon D."/>
            <person name="Cordaux R."/>
        </authorList>
    </citation>
    <scope>NUCLEOTIDE SEQUENCE [LARGE SCALE GENOMIC DNA]</scope>
    <source>
        <strain evidence="7 8">Av</strain>
    </source>
</reference>
<name>W8GNJ3_9MOLU</name>
<dbReference type="Pfam" id="PF09520">
    <property type="entry name" value="RE_TdeIII"/>
    <property type="match status" value="1"/>
</dbReference>
<sequence length="263" mass="31784">MNLNQEKLEEIILSDINKIIKSKKDPKDFNKKIKNNKEKVHFLPIEYRNLISYLQSLSITFGNFIEKLIRDIVKEDKKYNLSKLSGKKINGIISKAENDSIEDYMKNKRDLNLSFLDDIKYEKLDIAKKIKQKDIDLLLYDNNSNYYLFEIKLLDNHDTGKHENIYKKLFETTFALRRYFEENKINYKKIQPILYFFNDKKRWKDDYLEENKNLLRGEEFWIKFTNNILFSDIKEVFNKVSNNEIIKNNLKNEIENILTNFFN</sequence>
<dbReference type="OrthoDB" id="404089at2"/>
<dbReference type="EMBL" id="CP006932">
    <property type="protein sequence ID" value="AHK22596.1"/>
    <property type="molecule type" value="Genomic_DNA"/>
</dbReference>
<dbReference type="STRING" id="1427984.X271_00495"/>
<dbReference type="Proteomes" id="UP000019450">
    <property type="component" value="Chromosome"/>
</dbReference>
<protein>
    <recommendedName>
        <fullName evidence="6">type II site-specific deoxyribonuclease</fullName>
        <ecNumber evidence="6">3.1.21.4</ecNumber>
    </recommendedName>
</protein>
<evidence type="ECO:0000313" key="7">
    <source>
        <dbReference type="EMBL" id="AHK22596.1"/>
    </source>
</evidence>
<evidence type="ECO:0000256" key="3">
    <source>
        <dbReference type="ARBA" id="ARBA00022759"/>
    </source>
</evidence>
<evidence type="ECO:0000256" key="4">
    <source>
        <dbReference type="ARBA" id="ARBA00022801"/>
    </source>
</evidence>
<organism evidence="7 8">
    <name type="scientific">Candidatus Hepatoplasma crinochetorum Av</name>
    <dbReference type="NCBI Taxonomy" id="1427984"/>
    <lineage>
        <taxon>Bacteria</taxon>
        <taxon>Bacillati</taxon>
        <taxon>Mycoplasmatota</taxon>
        <taxon>Mollicutes</taxon>
        <taxon>Candidatus Hepatoplasmataceae</taxon>
        <taxon>Candidatus Hepatoplasma</taxon>
    </lineage>
</organism>
<keyword evidence="2" id="KW-0680">Restriction system</keyword>
<evidence type="ECO:0000256" key="2">
    <source>
        <dbReference type="ARBA" id="ARBA00022747"/>
    </source>
</evidence>
<dbReference type="RefSeq" id="WP_025208884.1">
    <property type="nucleotide sequence ID" value="NZ_CP006932.1"/>
</dbReference>
<keyword evidence="8" id="KW-1185">Reference proteome</keyword>
<gene>
    <name evidence="7" type="ORF">X271_00495</name>
</gene>
<evidence type="ECO:0000256" key="5">
    <source>
        <dbReference type="ARBA" id="ARBA00093760"/>
    </source>
</evidence>
<proteinExistence type="predicted"/>
<accession>W8GNJ3</accession>
<evidence type="ECO:0000256" key="1">
    <source>
        <dbReference type="ARBA" id="ARBA00022722"/>
    </source>
</evidence>
<dbReference type="InterPro" id="IPR019045">
    <property type="entry name" value="Restrct_endonuc_II_HinfI"/>
</dbReference>
<dbReference type="HOGENOM" id="CLU_1048753_0_0_14"/>
<keyword evidence="4" id="KW-0378">Hydrolase</keyword>
<keyword evidence="1" id="KW-0540">Nuclease</keyword>
<keyword evidence="3" id="KW-0255">Endonuclease</keyword>
<evidence type="ECO:0000313" key="8">
    <source>
        <dbReference type="Proteomes" id="UP000019450"/>
    </source>
</evidence>
<dbReference type="REBASE" id="81746">
    <property type="entry name" value="HcrAvORF496P"/>
</dbReference>
<evidence type="ECO:0000256" key="6">
    <source>
        <dbReference type="ARBA" id="ARBA00093790"/>
    </source>
</evidence>